<reference evidence="1 2" key="1">
    <citation type="submission" date="2019-02" db="EMBL/GenBank/DDBJ databases">
        <title>Prokaryotic population dynamics and viral predation in marine succession experiment using metagenomics: the confinement effect.</title>
        <authorList>
            <person name="Haro-Moreno J.M."/>
            <person name="Rodriguez-Valera F."/>
            <person name="Lopez-Perez M."/>
        </authorList>
    </citation>
    <scope>NUCLEOTIDE SEQUENCE [LARGE SCALE GENOMIC DNA]</scope>
    <source>
        <strain evidence="1">MED-G164</strain>
    </source>
</reference>
<feature type="non-terminal residue" evidence="1">
    <location>
        <position position="88"/>
    </location>
</feature>
<evidence type="ECO:0000313" key="1">
    <source>
        <dbReference type="EMBL" id="RZO28855.1"/>
    </source>
</evidence>
<dbReference type="Gene3D" id="1.10.10.10">
    <property type="entry name" value="Winged helix-like DNA-binding domain superfamily/Winged helix DNA-binding domain"/>
    <property type="match status" value="1"/>
</dbReference>
<dbReference type="InterPro" id="IPR036388">
    <property type="entry name" value="WH-like_DNA-bd_sf"/>
</dbReference>
<proteinExistence type="predicted"/>
<name>A0A520N600_9GAMM</name>
<comment type="caution">
    <text evidence="1">The sequence shown here is derived from an EMBL/GenBank/DDBJ whole genome shotgun (WGS) entry which is preliminary data.</text>
</comment>
<dbReference type="AlphaFoldDB" id="A0A520N600"/>
<dbReference type="Proteomes" id="UP000315283">
    <property type="component" value="Unassembled WGS sequence"/>
</dbReference>
<protein>
    <submittedName>
        <fullName evidence="1">Helix-turn-helix domain-containing protein</fullName>
    </submittedName>
</protein>
<organism evidence="1 2">
    <name type="scientific">SAR86 cluster bacterium</name>
    <dbReference type="NCBI Taxonomy" id="2030880"/>
    <lineage>
        <taxon>Bacteria</taxon>
        <taxon>Pseudomonadati</taxon>
        <taxon>Pseudomonadota</taxon>
        <taxon>Gammaproteobacteria</taxon>
        <taxon>SAR86 cluster</taxon>
    </lineage>
</organism>
<evidence type="ECO:0000313" key="2">
    <source>
        <dbReference type="Proteomes" id="UP000315283"/>
    </source>
</evidence>
<dbReference type="InterPro" id="IPR036390">
    <property type="entry name" value="WH_DNA-bd_sf"/>
</dbReference>
<dbReference type="SUPFAM" id="SSF46785">
    <property type="entry name" value="Winged helix' DNA-binding domain"/>
    <property type="match status" value="1"/>
</dbReference>
<gene>
    <name evidence="1" type="ORF">EVA97_01740</name>
</gene>
<sequence length="88" mass="10220">MSIYRDLIDILKMLMNIEKDLNLVCYSDTEKKIYYTIALKISKTGSCNISDVIQNSGLSRSTVYKTIKKFELDNIVKLDQSKSDKREF</sequence>
<dbReference type="EMBL" id="SHBJ01000007">
    <property type="protein sequence ID" value="RZO28855.1"/>
    <property type="molecule type" value="Genomic_DNA"/>
</dbReference>
<accession>A0A520N600</accession>